<keyword evidence="9" id="KW-1185">Reference proteome</keyword>
<organism evidence="8 9">
    <name type="scientific">Petrachloros mirabilis ULC683</name>
    <dbReference type="NCBI Taxonomy" id="2781853"/>
    <lineage>
        <taxon>Bacteria</taxon>
        <taxon>Bacillati</taxon>
        <taxon>Cyanobacteriota</taxon>
        <taxon>Cyanophyceae</taxon>
        <taxon>Synechococcales</taxon>
        <taxon>Petrachlorosaceae</taxon>
        <taxon>Petrachloros</taxon>
        <taxon>Petrachloros mirabilis</taxon>
    </lineage>
</organism>
<dbReference type="PANTHER" id="PTHR30250">
    <property type="entry name" value="PST FAMILY PREDICTED COLANIC ACID TRANSPORTER"/>
    <property type="match status" value="1"/>
</dbReference>
<evidence type="ECO:0000256" key="5">
    <source>
        <dbReference type="ARBA" id="ARBA00022989"/>
    </source>
</evidence>
<accession>A0A8K1ZVC9</accession>
<reference evidence="8" key="1">
    <citation type="submission" date="2019-12" db="EMBL/GenBank/DDBJ databases">
        <title>High-Quality draft genome sequences of three cyanobacteria isolated from the limestone walls of the Old Cathedral of Coimbra.</title>
        <authorList>
            <person name="Tiago I."/>
            <person name="Soares F."/>
            <person name="Portugal A."/>
        </authorList>
    </citation>
    <scope>NUCLEOTIDE SEQUENCE [LARGE SCALE GENOMIC DNA]</scope>
    <source>
        <strain evidence="8">C</strain>
    </source>
</reference>
<dbReference type="InterPro" id="IPR050833">
    <property type="entry name" value="Poly_Biosynth_Transport"/>
</dbReference>
<sequence length="441" mass="48680">MTTLQTLAIRGAAWSIAGYGMSQVFRLGSNLILTRLLVPDLFGLMALMHTLIMGLELFSDVGIEPNIVQSPRGEEPVFLNTAWTLQVARGIGLWLLCIAMAWPAAKFYQQPELVLLLPVLGLLTIFHGVQSTSLATLSRKIDLATLTLMQLGTQATTLIVMVIWAYFSPSIWALIAGNLAAGLVKVLWSHRISPIVNHLSWDAKAAKELFTFGRWIFISTALTFLAQQSDRLILGRLFSLEMLGIYSIAFTLADIPSKVVQQLGSRVIFPVISRQAHLPRPELKVKILQKRWLLLLGSIILVVGLVSTGDLLIEALYDQRYAEATWMMPILALGLWPLILANTMSPTLLAIGEPRYNVFAFALKLTYMVVVLPWAFIQFGPRGAILAIAFNDLPSYAYFSYALCQEKLSTFSQDVLATLIFAIALGLAFTIRLSLGAGLPF</sequence>
<evidence type="ECO:0000256" key="1">
    <source>
        <dbReference type="ARBA" id="ARBA00004651"/>
    </source>
</evidence>
<keyword evidence="5 7" id="KW-1133">Transmembrane helix</keyword>
<dbReference type="EMBL" id="WVIC01000007">
    <property type="protein sequence ID" value="NCJ05880.1"/>
    <property type="molecule type" value="Genomic_DNA"/>
</dbReference>
<feature type="transmembrane region" description="Helical" evidence="7">
    <location>
        <begin position="292"/>
        <end position="313"/>
    </location>
</feature>
<proteinExistence type="inferred from homology"/>
<protein>
    <submittedName>
        <fullName evidence="8">Oligosaccharide flippase family protein</fullName>
    </submittedName>
</protein>
<feature type="transmembrane region" description="Helical" evidence="7">
    <location>
        <begin position="325"/>
        <end position="344"/>
    </location>
</feature>
<dbReference type="GO" id="GO:0005886">
    <property type="term" value="C:plasma membrane"/>
    <property type="evidence" value="ECO:0007669"/>
    <property type="project" value="UniProtKB-SubCell"/>
</dbReference>
<evidence type="ECO:0000256" key="7">
    <source>
        <dbReference type="SAM" id="Phobius"/>
    </source>
</evidence>
<feature type="transmembrane region" description="Helical" evidence="7">
    <location>
        <begin position="415"/>
        <end position="435"/>
    </location>
</feature>
<feature type="transmembrane region" description="Helical" evidence="7">
    <location>
        <begin position="113"/>
        <end position="129"/>
    </location>
</feature>
<dbReference type="PANTHER" id="PTHR30250:SF10">
    <property type="entry name" value="LIPOPOLYSACCHARIDE BIOSYNTHESIS PROTEIN WZXC"/>
    <property type="match status" value="1"/>
</dbReference>
<feature type="transmembrane region" description="Helical" evidence="7">
    <location>
        <begin position="37"/>
        <end position="58"/>
    </location>
</feature>
<comment type="caution">
    <text evidence="8">The sequence shown here is derived from an EMBL/GenBank/DDBJ whole genome shotgun (WGS) entry which is preliminary data.</text>
</comment>
<name>A0A8K1ZVC9_9CYAN</name>
<evidence type="ECO:0000256" key="4">
    <source>
        <dbReference type="ARBA" id="ARBA00022692"/>
    </source>
</evidence>
<comment type="subcellular location">
    <subcellularLocation>
        <location evidence="1">Cell membrane</location>
        <topology evidence="1">Multi-pass membrane protein</topology>
    </subcellularLocation>
</comment>
<feature type="transmembrane region" description="Helical" evidence="7">
    <location>
        <begin position="141"/>
        <end position="165"/>
    </location>
</feature>
<keyword evidence="6 7" id="KW-0472">Membrane</keyword>
<evidence type="ECO:0000256" key="3">
    <source>
        <dbReference type="ARBA" id="ARBA00022475"/>
    </source>
</evidence>
<evidence type="ECO:0000313" key="9">
    <source>
        <dbReference type="Proteomes" id="UP000607397"/>
    </source>
</evidence>
<dbReference type="Pfam" id="PF13440">
    <property type="entry name" value="Polysacc_synt_3"/>
    <property type="match status" value="1"/>
</dbReference>
<evidence type="ECO:0000256" key="6">
    <source>
        <dbReference type="ARBA" id="ARBA00023136"/>
    </source>
</evidence>
<comment type="similarity">
    <text evidence="2">Belongs to the polysaccharide synthase family.</text>
</comment>
<dbReference type="AlphaFoldDB" id="A0A8K1ZVC9"/>
<evidence type="ECO:0000313" key="8">
    <source>
        <dbReference type="EMBL" id="NCJ05880.1"/>
    </source>
</evidence>
<gene>
    <name evidence="8" type="ORF">GS597_05010</name>
</gene>
<feature type="transmembrane region" description="Helical" evidence="7">
    <location>
        <begin position="383"/>
        <end position="403"/>
    </location>
</feature>
<feature type="transmembrane region" description="Helical" evidence="7">
    <location>
        <begin position="356"/>
        <end position="377"/>
    </location>
</feature>
<dbReference type="RefSeq" id="WP_161824358.1">
    <property type="nucleotide sequence ID" value="NZ_WVIC01000007.1"/>
</dbReference>
<keyword evidence="4 7" id="KW-0812">Transmembrane</keyword>
<evidence type="ECO:0000256" key="2">
    <source>
        <dbReference type="ARBA" id="ARBA00007430"/>
    </source>
</evidence>
<feature type="transmembrane region" description="Helical" evidence="7">
    <location>
        <begin position="78"/>
        <end position="101"/>
    </location>
</feature>
<keyword evidence="3" id="KW-1003">Cell membrane</keyword>
<dbReference type="Proteomes" id="UP000607397">
    <property type="component" value="Unassembled WGS sequence"/>
</dbReference>